<keyword evidence="2" id="KW-0808">Transferase</keyword>
<evidence type="ECO:0000256" key="2">
    <source>
        <dbReference type="ARBA" id="ARBA00022679"/>
    </source>
</evidence>
<dbReference type="InterPro" id="IPR059073">
    <property type="entry name" value="TRMT11_N"/>
</dbReference>
<accession>A0A7E4VN70</accession>
<dbReference type="PANTHER" id="PTHR13370">
    <property type="entry name" value="RNA METHYLASE-RELATED"/>
    <property type="match status" value="1"/>
</dbReference>
<proteinExistence type="predicted"/>
<reference evidence="5" key="2">
    <citation type="submission" date="2020-10" db="UniProtKB">
        <authorList>
            <consortium name="WormBaseParasite"/>
        </authorList>
    </citation>
    <scope>IDENTIFICATION</scope>
</reference>
<evidence type="ECO:0000313" key="5">
    <source>
        <dbReference type="WBParaSite" id="Pan_g23199.t1"/>
    </source>
</evidence>
<name>A0A7E4VN70_PANRE</name>
<dbReference type="Proteomes" id="UP000492821">
    <property type="component" value="Unassembled WGS sequence"/>
</dbReference>
<organism evidence="4 5">
    <name type="scientific">Panagrellus redivivus</name>
    <name type="common">Microworm</name>
    <dbReference type="NCBI Taxonomy" id="6233"/>
    <lineage>
        <taxon>Eukaryota</taxon>
        <taxon>Metazoa</taxon>
        <taxon>Ecdysozoa</taxon>
        <taxon>Nematoda</taxon>
        <taxon>Chromadorea</taxon>
        <taxon>Rhabditida</taxon>
        <taxon>Tylenchina</taxon>
        <taxon>Panagrolaimomorpha</taxon>
        <taxon>Panagrolaimoidea</taxon>
        <taxon>Panagrolaimidae</taxon>
        <taxon>Panagrellus</taxon>
    </lineage>
</organism>
<dbReference type="Gene3D" id="3.40.50.150">
    <property type="entry name" value="Vaccinia Virus protein VP39"/>
    <property type="match status" value="1"/>
</dbReference>
<dbReference type="PANTHER" id="PTHR13370:SF3">
    <property type="entry name" value="TRNA (GUANINE(10)-N2)-METHYLTRANSFERASE HOMOLOG"/>
    <property type="match status" value="1"/>
</dbReference>
<dbReference type="GO" id="GO:0032259">
    <property type="term" value="P:methylation"/>
    <property type="evidence" value="ECO:0007669"/>
    <property type="project" value="UniProtKB-KW"/>
</dbReference>
<dbReference type="WBParaSite" id="Pan_g23199.t1">
    <property type="protein sequence ID" value="Pan_g23199.t1"/>
    <property type="gene ID" value="Pan_g23199"/>
</dbReference>
<evidence type="ECO:0000313" key="4">
    <source>
        <dbReference type="Proteomes" id="UP000492821"/>
    </source>
</evidence>
<protein>
    <submittedName>
        <fullName evidence="5">UPF0020 domain-containing protein</fullName>
    </submittedName>
</protein>
<dbReference type="Pfam" id="PF25904">
    <property type="entry name" value="Tmrp11_N"/>
    <property type="match status" value="1"/>
</dbReference>
<evidence type="ECO:0000256" key="1">
    <source>
        <dbReference type="ARBA" id="ARBA00022603"/>
    </source>
</evidence>
<dbReference type="GO" id="GO:0005737">
    <property type="term" value="C:cytoplasm"/>
    <property type="evidence" value="ECO:0007669"/>
    <property type="project" value="TreeGrafter"/>
</dbReference>
<dbReference type="AlphaFoldDB" id="A0A7E4VN70"/>
<evidence type="ECO:0000259" key="3">
    <source>
        <dbReference type="Pfam" id="PF25904"/>
    </source>
</evidence>
<feature type="domain" description="tRNA (guanine(10)-N(2))-methyltransferase TRMT11 N-terminal" evidence="3">
    <location>
        <begin position="14"/>
        <end position="180"/>
    </location>
</feature>
<reference evidence="4" key="1">
    <citation type="journal article" date="2013" name="Genetics">
        <title>The draft genome and transcriptome of Panagrellus redivivus are shaped by the harsh demands of a free-living lifestyle.</title>
        <authorList>
            <person name="Srinivasan J."/>
            <person name="Dillman A.R."/>
            <person name="Macchietto M.G."/>
            <person name="Heikkinen L."/>
            <person name="Lakso M."/>
            <person name="Fracchia K.M."/>
            <person name="Antoshechkin I."/>
            <person name="Mortazavi A."/>
            <person name="Wong G."/>
            <person name="Sternberg P.W."/>
        </authorList>
    </citation>
    <scope>NUCLEOTIDE SEQUENCE [LARGE SCALE GENOMIC DNA]</scope>
    <source>
        <strain evidence="4">MT8872</strain>
    </source>
</reference>
<dbReference type="InterPro" id="IPR029063">
    <property type="entry name" value="SAM-dependent_MTases_sf"/>
</dbReference>
<keyword evidence="4" id="KW-1185">Reference proteome</keyword>
<keyword evidence="1" id="KW-0489">Methyltransferase</keyword>
<sequence>MSEVPTKRAKMIKRYLFVFSQTHVVFRAPEVAAICDLLGIPFDRKSLDNQSTHLHILEFPSDEPIKQILSRSTRIRAVYEILEEGRDLDELEARLRAKPELFKPFDGPEDSWRFRVRPQGKKPGNDLFNELRERFTSVMTNTSAPVDLKNPVHEFNLIEDFTTESQDLRRAYLCRTVGEGQLLLKSIYNLKERKYIGNSTMDPELAFIQANLIQARPASLVLDPFCGTVTFLISFTF</sequence>
<dbReference type="GO" id="GO:0008168">
    <property type="term" value="F:methyltransferase activity"/>
    <property type="evidence" value="ECO:0007669"/>
    <property type="project" value="UniProtKB-KW"/>
</dbReference>